<reference evidence="1" key="1">
    <citation type="submission" date="2014-12" db="EMBL/GenBank/DDBJ databases">
        <title>Insight into the proteome of Arion vulgaris.</title>
        <authorList>
            <person name="Aradska J."/>
            <person name="Bulat T."/>
            <person name="Smidak R."/>
            <person name="Sarate P."/>
            <person name="Gangsoo J."/>
            <person name="Sialana F."/>
            <person name="Bilban M."/>
            <person name="Lubec G."/>
        </authorList>
    </citation>
    <scope>NUCLEOTIDE SEQUENCE</scope>
    <source>
        <tissue evidence="1">Skin</tissue>
    </source>
</reference>
<protein>
    <submittedName>
        <fullName evidence="1">Uncharacterized protein</fullName>
    </submittedName>
</protein>
<proteinExistence type="predicted"/>
<dbReference type="EMBL" id="HACG01022864">
    <property type="protein sequence ID" value="CEK69729.1"/>
    <property type="molecule type" value="Transcribed_RNA"/>
</dbReference>
<feature type="non-terminal residue" evidence="1">
    <location>
        <position position="1"/>
    </location>
</feature>
<sequence length="73" mass="8320">LPETLEDAINFGKINNQIHYKQNEEDTEFHENTSEKERKPLTLEETKCVDDVESEATFSGGVPRNEAKPLVCI</sequence>
<organism evidence="1">
    <name type="scientific">Arion vulgaris</name>
    <dbReference type="NCBI Taxonomy" id="1028688"/>
    <lineage>
        <taxon>Eukaryota</taxon>
        <taxon>Metazoa</taxon>
        <taxon>Spiralia</taxon>
        <taxon>Lophotrochozoa</taxon>
        <taxon>Mollusca</taxon>
        <taxon>Gastropoda</taxon>
        <taxon>Heterobranchia</taxon>
        <taxon>Euthyneura</taxon>
        <taxon>Panpulmonata</taxon>
        <taxon>Eupulmonata</taxon>
        <taxon>Stylommatophora</taxon>
        <taxon>Helicina</taxon>
        <taxon>Arionoidea</taxon>
        <taxon>Arionidae</taxon>
        <taxon>Arion</taxon>
    </lineage>
</organism>
<name>A0A0B6ZM42_9EUPU</name>
<accession>A0A0B6ZM42</accession>
<gene>
    <name evidence="1" type="primary">ORF71360</name>
</gene>
<evidence type="ECO:0000313" key="1">
    <source>
        <dbReference type="EMBL" id="CEK69729.1"/>
    </source>
</evidence>
<dbReference type="AlphaFoldDB" id="A0A0B6ZM42"/>